<organism evidence="1 2">
    <name type="scientific">Lactiplantibacillus plantarum subsp. plantarum</name>
    <dbReference type="NCBI Taxonomy" id="337330"/>
    <lineage>
        <taxon>Bacteria</taxon>
        <taxon>Bacillati</taxon>
        <taxon>Bacillota</taxon>
        <taxon>Bacilli</taxon>
        <taxon>Lactobacillales</taxon>
        <taxon>Lactobacillaceae</taxon>
        <taxon>Lactiplantibacillus</taxon>
    </lineage>
</organism>
<dbReference type="Proteomes" id="UP000236990">
    <property type="component" value="Unassembled WGS sequence"/>
</dbReference>
<proteinExistence type="predicted"/>
<dbReference type="EMBL" id="NKCZ01000125">
    <property type="protein sequence ID" value="POD81991.1"/>
    <property type="molecule type" value="Genomic_DNA"/>
</dbReference>
<reference evidence="1 2" key="1">
    <citation type="submission" date="2017-06" db="EMBL/GenBank/DDBJ databases">
        <title>Genome sequence of Lactobacillus plantarum subsp. plantarum strain SRCM101258.</title>
        <authorList>
            <person name="Cho S.H."/>
        </authorList>
    </citation>
    <scope>NUCLEOTIDE SEQUENCE [LARGE SCALE GENOMIC DNA]</scope>
    <source>
        <strain evidence="1 2">SRCM101258</strain>
    </source>
</reference>
<evidence type="ECO:0000313" key="1">
    <source>
        <dbReference type="EMBL" id="POD81991.1"/>
    </source>
</evidence>
<accession>A0A2S3U1R9</accession>
<comment type="caution">
    <text evidence="1">The sequence shown here is derived from an EMBL/GenBank/DDBJ whole genome shotgun (WGS) entry which is preliminary data.</text>
</comment>
<name>A0A2S3U1R9_LACPN</name>
<dbReference type="AlphaFoldDB" id="A0A2S3U1R9"/>
<gene>
    <name evidence="1" type="ORF">S101258_03023</name>
</gene>
<sequence length="46" mass="5041">METISIINAADHVNEQVKIGCGSVISVLAAKLPFFNYAMAQQLFKE</sequence>
<protein>
    <submittedName>
        <fullName evidence="1">Uncharacterized protein</fullName>
    </submittedName>
</protein>
<evidence type="ECO:0000313" key="2">
    <source>
        <dbReference type="Proteomes" id="UP000236990"/>
    </source>
</evidence>